<dbReference type="AlphaFoldDB" id="A0A1J7BMP3"/>
<keyword evidence="3" id="KW-1185">Reference proteome</keyword>
<evidence type="ECO:0000313" key="2">
    <source>
        <dbReference type="EMBL" id="OIV39971.1"/>
    </source>
</evidence>
<dbReference type="EMBL" id="MLFK01000011">
    <property type="protein sequence ID" value="OIV39971.1"/>
    <property type="molecule type" value="Genomic_DNA"/>
</dbReference>
<dbReference type="Proteomes" id="UP000182826">
    <property type="component" value="Unassembled WGS sequence"/>
</dbReference>
<accession>A0A1J7BMP3</accession>
<proteinExistence type="predicted"/>
<sequence>MSKDNVLNNLITWVRLVNNRTQVFGNMIKFTLKKYISYLVLLILFLLDLKTKGNFLWELINNTIK</sequence>
<evidence type="ECO:0000313" key="3">
    <source>
        <dbReference type="Proteomes" id="UP000182826"/>
    </source>
</evidence>
<feature type="transmembrane region" description="Helical" evidence="1">
    <location>
        <begin position="35"/>
        <end position="51"/>
    </location>
</feature>
<comment type="caution">
    <text evidence="2">The sequence shown here is derived from an EMBL/GenBank/DDBJ whole genome shotgun (WGS) entry which is preliminary data.</text>
</comment>
<evidence type="ECO:0000256" key="1">
    <source>
        <dbReference type="SAM" id="Phobius"/>
    </source>
</evidence>
<name>A0A1J7BMP3_FLAJO</name>
<keyword evidence="1" id="KW-0812">Transmembrane</keyword>
<gene>
    <name evidence="2" type="ORF">BKM63_21450</name>
</gene>
<reference evidence="2 3" key="1">
    <citation type="submission" date="2016-10" db="EMBL/GenBank/DDBJ databases">
        <title>Draft Genome Sequence of Rhizobacteria Flavobacterium johnsoniae CI04.</title>
        <authorList>
            <person name="Bravo J.I."/>
            <person name="Lozano G.L."/>
            <person name="Handelsman J."/>
        </authorList>
    </citation>
    <scope>NUCLEOTIDE SEQUENCE [LARGE SCALE GENOMIC DNA]</scope>
    <source>
        <strain evidence="2 3">CI04</strain>
    </source>
</reference>
<protein>
    <submittedName>
        <fullName evidence="2">Uncharacterized protein</fullName>
    </submittedName>
</protein>
<keyword evidence="1" id="KW-0472">Membrane</keyword>
<organism evidence="2 3">
    <name type="scientific">Flavobacterium johnsoniae</name>
    <name type="common">Cytophaga johnsonae</name>
    <dbReference type="NCBI Taxonomy" id="986"/>
    <lineage>
        <taxon>Bacteria</taxon>
        <taxon>Pseudomonadati</taxon>
        <taxon>Bacteroidota</taxon>
        <taxon>Flavobacteriia</taxon>
        <taxon>Flavobacteriales</taxon>
        <taxon>Flavobacteriaceae</taxon>
        <taxon>Flavobacterium</taxon>
    </lineage>
</organism>
<keyword evidence="1" id="KW-1133">Transmembrane helix</keyword>